<feature type="signal peptide" evidence="5">
    <location>
        <begin position="1"/>
        <end position="26"/>
    </location>
</feature>
<dbReference type="RefSeq" id="WP_042213719.1">
    <property type="nucleotide sequence ID" value="NZ_BBLU01000004.1"/>
</dbReference>
<dbReference type="OrthoDB" id="5174711at2"/>
<dbReference type="PANTHER" id="PTHR30024:SF47">
    <property type="entry name" value="TAURINE-BINDING PERIPLASMIC PROTEIN"/>
    <property type="match status" value="1"/>
</dbReference>
<dbReference type="GO" id="GO:0042597">
    <property type="term" value="C:periplasmic space"/>
    <property type="evidence" value="ECO:0007669"/>
    <property type="project" value="UniProtKB-SubCell"/>
</dbReference>
<dbReference type="InterPro" id="IPR015168">
    <property type="entry name" value="SsuA/THI5"/>
</dbReference>
<comment type="similarity">
    <text evidence="2">Belongs to the bacterial solute-binding protein SsuA/TauA family.</text>
</comment>
<feature type="domain" description="SsuA/THI5-like" evidence="6">
    <location>
        <begin position="70"/>
        <end position="284"/>
    </location>
</feature>
<organism evidence="7 8">
    <name type="scientific">Demequina mangrovi</name>
    <dbReference type="NCBI Taxonomy" id="1043493"/>
    <lineage>
        <taxon>Bacteria</taxon>
        <taxon>Bacillati</taxon>
        <taxon>Actinomycetota</taxon>
        <taxon>Actinomycetes</taxon>
        <taxon>Micrococcales</taxon>
        <taxon>Demequinaceae</taxon>
        <taxon>Demequina</taxon>
    </lineage>
</organism>
<proteinExistence type="inferred from homology"/>
<evidence type="ECO:0000259" key="6">
    <source>
        <dbReference type="Pfam" id="PF09084"/>
    </source>
</evidence>
<comment type="subcellular location">
    <subcellularLocation>
        <location evidence="1">Periplasm</location>
    </subcellularLocation>
</comment>
<accession>A0A1H6Y980</accession>
<evidence type="ECO:0000256" key="4">
    <source>
        <dbReference type="SAM" id="MobiDB-lite"/>
    </source>
</evidence>
<keyword evidence="8" id="KW-1185">Reference proteome</keyword>
<name>A0A1H6Y980_9MICO</name>
<gene>
    <name evidence="7" type="ORF">SAMN05421637_1628</name>
</gene>
<dbReference type="AlphaFoldDB" id="A0A1H6Y980"/>
<dbReference type="PROSITE" id="PS51257">
    <property type="entry name" value="PROKAR_LIPOPROTEIN"/>
    <property type="match status" value="1"/>
</dbReference>
<dbReference type="GO" id="GO:0042918">
    <property type="term" value="P:alkanesulfonate transmembrane transport"/>
    <property type="evidence" value="ECO:0007669"/>
    <property type="project" value="TreeGrafter"/>
</dbReference>
<sequence>MHIKNPSSRVRAALGAVAALGVLALAACSSDTPAETTSSSAAEPAASDSAMTETMEVTDVTVGLIPILDVGPIYLGVEKGFFEEEGLNLSLELAQGGAFIIPSVSQGDYEFGFSNVTSLILATANGVGLEAVGPGASTNGTEEDMAAVLTTSDSGISTAKDLEGKKVGVNALANVNTATINQMVRDDGGDPTKVTYVELPFPDIVPAIVSGDIDAGQVVEPFRTAGVNQDLVSIGSNFLAMSPTFMIAEYFTSSDYAAENPDVVAAFEAALAKSFEYATANPDEVRAIVLDYTQMDEETANAVRLPGWPSEIDAASVDLQAELAVTDGTLAEIPDLSNLK</sequence>
<evidence type="ECO:0000313" key="7">
    <source>
        <dbReference type="EMBL" id="SEJ37791.1"/>
    </source>
</evidence>
<dbReference type="PANTHER" id="PTHR30024">
    <property type="entry name" value="ALIPHATIC SULFONATES-BINDING PROTEIN-RELATED"/>
    <property type="match status" value="1"/>
</dbReference>
<dbReference type="eggNOG" id="COG0715">
    <property type="taxonomic scope" value="Bacteria"/>
</dbReference>
<reference evidence="8" key="1">
    <citation type="submission" date="2016-10" db="EMBL/GenBank/DDBJ databases">
        <authorList>
            <person name="Varghese N."/>
        </authorList>
    </citation>
    <scope>NUCLEOTIDE SEQUENCE [LARGE SCALE GENOMIC DNA]</scope>
    <source>
        <strain evidence="8">DSM 24868</strain>
    </source>
</reference>
<evidence type="ECO:0000256" key="1">
    <source>
        <dbReference type="ARBA" id="ARBA00004418"/>
    </source>
</evidence>
<dbReference type="Pfam" id="PF09084">
    <property type="entry name" value="NMT1"/>
    <property type="match status" value="1"/>
</dbReference>
<protein>
    <submittedName>
        <fullName evidence="7">NitT/TauT family transport system substrate-binding protein</fullName>
    </submittedName>
</protein>
<keyword evidence="3 5" id="KW-0732">Signal</keyword>
<evidence type="ECO:0000256" key="3">
    <source>
        <dbReference type="ARBA" id="ARBA00022729"/>
    </source>
</evidence>
<evidence type="ECO:0000256" key="2">
    <source>
        <dbReference type="ARBA" id="ARBA00010742"/>
    </source>
</evidence>
<dbReference type="STRING" id="1043493.SAMN05421637_1628"/>
<feature type="chain" id="PRO_5038741233" evidence="5">
    <location>
        <begin position="27"/>
        <end position="340"/>
    </location>
</feature>
<dbReference type="EMBL" id="FNZI01000003">
    <property type="protein sequence ID" value="SEJ37791.1"/>
    <property type="molecule type" value="Genomic_DNA"/>
</dbReference>
<feature type="region of interest" description="Disordered" evidence="4">
    <location>
        <begin position="33"/>
        <end position="52"/>
    </location>
</feature>
<dbReference type="SUPFAM" id="SSF53850">
    <property type="entry name" value="Periplasmic binding protein-like II"/>
    <property type="match status" value="1"/>
</dbReference>
<evidence type="ECO:0000256" key="5">
    <source>
        <dbReference type="SAM" id="SignalP"/>
    </source>
</evidence>
<evidence type="ECO:0000313" key="8">
    <source>
        <dbReference type="Proteomes" id="UP000183315"/>
    </source>
</evidence>
<dbReference type="Proteomes" id="UP000183315">
    <property type="component" value="Unassembled WGS sequence"/>
</dbReference>
<dbReference type="Gene3D" id="3.40.190.10">
    <property type="entry name" value="Periplasmic binding protein-like II"/>
    <property type="match status" value="2"/>
</dbReference>